<reference evidence="1 2" key="1">
    <citation type="submission" date="2018-06" db="EMBL/GenBank/DDBJ databases">
        <title>Natronomonas sp. F16-60 a new haloarchaeon isolated from a solar saltern of Isla Cristina, Huelva, Spain.</title>
        <authorList>
            <person name="Duran-Viseras A."/>
            <person name="Sanchez-Porro C."/>
            <person name="Ventosa A."/>
        </authorList>
    </citation>
    <scope>NUCLEOTIDE SEQUENCE [LARGE SCALE GENOMIC DNA]</scope>
    <source>
        <strain evidence="1 2">F16-60</strain>
    </source>
</reference>
<organism evidence="1 2">
    <name type="scientific">Haloglomus irregulare</name>
    <dbReference type="NCBI Taxonomy" id="2234134"/>
    <lineage>
        <taxon>Archaea</taxon>
        <taxon>Methanobacteriati</taxon>
        <taxon>Methanobacteriota</taxon>
        <taxon>Stenosarchaea group</taxon>
        <taxon>Halobacteria</taxon>
        <taxon>Halobacteriales</taxon>
        <taxon>Natronomonadaceae</taxon>
        <taxon>Haloglomus</taxon>
    </lineage>
</organism>
<proteinExistence type="predicted"/>
<protein>
    <submittedName>
        <fullName evidence="1">Uncharacterized protein</fullName>
    </submittedName>
</protein>
<accession>A0A554MVM9</accession>
<gene>
    <name evidence="1" type="ORF">DP107_16790</name>
</gene>
<name>A0A554MVM9_9EURY</name>
<dbReference type="RefSeq" id="WP_144263287.1">
    <property type="nucleotide sequence ID" value="NZ_QMDX01000016.1"/>
</dbReference>
<dbReference type="EMBL" id="QMDX01000016">
    <property type="protein sequence ID" value="TSD09183.1"/>
    <property type="molecule type" value="Genomic_DNA"/>
</dbReference>
<dbReference type="OrthoDB" id="350291at2157"/>
<dbReference type="InParanoid" id="A0A554MVM9"/>
<dbReference type="AlphaFoldDB" id="A0A554MVM9"/>
<keyword evidence="2" id="KW-1185">Reference proteome</keyword>
<sequence length="125" mass="14195">MPPSDEEFPGDDEVNLNAIRSDLSEMQSSIEDHQALLERGPELRENHFIESQVDIDVPPVVADYIRAVVREAAAMTVEERDQFLYEELLGFELRTTRFHFPDGDVLEAGPDEVVLRHGSEGEIEE</sequence>
<evidence type="ECO:0000313" key="2">
    <source>
        <dbReference type="Proteomes" id="UP000319894"/>
    </source>
</evidence>
<dbReference type="Proteomes" id="UP000319894">
    <property type="component" value="Unassembled WGS sequence"/>
</dbReference>
<comment type="caution">
    <text evidence="1">The sequence shown here is derived from an EMBL/GenBank/DDBJ whole genome shotgun (WGS) entry which is preliminary data.</text>
</comment>
<evidence type="ECO:0000313" key="1">
    <source>
        <dbReference type="EMBL" id="TSD09183.1"/>
    </source>
</evidence>